<reference evidence="1 2" key="2">
    <citation type="submission" date="2018-06" db="EMBL/GenBank/DDBJ databases">
        <title>Sequencing of bacterial isolates from soil warming experiment in Harvard Forest, Massachusetts, USA.</title>
        <authorList>
            <person name="Deangelis K.PhD."/>
        </authorList>
    </citation>
    <scope>NUCLEOTIDE SEQUENCE [LARGE SCALE GENOMIC DNA]</scope>
    <source>
        <strain evidence="1 2">GAS496</strain>
    </source>
</reference>
<gene>
    <name evidence="1" type="ORF">C8E89_114158</name>
</gene>
<reference evidence="2" key="1">
    <citation type="submission" date="2018-05" db="EMBL/GenBank/DDBJ databases">
        <authorList>
            <person name="Deangelis K."/>
            <person name="Huntemann M."/>
            <person name="Clum A."/>
            <person name="Pillay M."/>
            <person name="Palaniappan K."/>
            <person name="Varghese N."/>
            <person name="Mikhailova N."/>
            <person name="Stamatis D."/>
            <person name="Reddy T."/>
            <person name="Daum C."/>
            <person name="Shapiro N."/>
            <person name="Ivanova N."/>
            <person name="Kyrpides N."/>
            <person name="Woyke T."/>
        </authorList>
    </citation>
    <scope>NUCLEOTIDE SEQUENCE [LARGE SCALE GENOMIC DNA]</scope>
    <source>
        <strain evidence="2">GAS496</strain>
    </source>
</reference>
<evidence type="ECO:0000313" key="1">
    <source>
        <dbReference type="EMBL" id="PXX06385.1"/>
    </source>
</evidence>
<comment type="caution">
    <text evidence="1">The sequence shown here is derived from an EMBL/GenBank/DDBJ whole genome shotgun (WGS) entry which is preliminary data.</text>
</comment>
<organism evidence="1 2">
    <name type="scientific">Mycolicibacterium moriokaense</name>
    <dbReference type="NCBI Taxonomy" id="39691"/>
    <lineage>
        <taxon>Bacteria</taxon>
        <taxon>Bacillati</taxon>
        <taxon>Actinomycetota</taxon>
        <taxon>Actinomycetes</taxon>
        <taxon>Mycobacteriales</taxon>
        <taxon>Mycobacteriaceae</taxon>
        <taxon>Mycolicibacterium</taxon>
    </lineage>
</organism>
<dbReference type="Proteomes" id="UP000247781">
    <property type="component" value="Unassembled WGS sequence"/>
</dbReference>
<protein>
    <submittedName>
        <fullName evidence="1">Uncharacterized protein</fullName>
    </submittedName>
</protein>
<proteinExistence type="predicted"/>
<sequence length="48" mass="5191">MTLINVLEIAGADLEAFVVQREVWAARMGTKSGIPIKKALAASRSFDD</sequence>
<dbReference type="EMBL" id="QJJU01000014">
    <property type="protein sequence ID" value="PXX06385.1"/>
    <property type="molecule type" value="Genomic_DNA"/>
</dbReference>
<dbReference type="RefSeq" id="WP_181428319.1">
    <property type="nucleotide sequence ID" value="NZ_QJJU01000014.1"/>
</dbReference>
<name>A0A318HCT8_9MYCO</name>
<dbReference type="AlphaFoldDB" id="A0A318HCT8"/>
<accession>A0A318HCT8</accession>
<keyword evidence="2" id="KW-1185">Reference proteome</keyword>
<evidence type="ECO:0000313" key="2">
    <source>
        <dbReference type="Proteomes" id="UP000247781"/>
    </source>
</evidence>